<protein>
    <submittedName>
        <fullName evidence="1">Uncharacterized protein</fullName>
    </submittedName>
</protein>
<organism evidence="1 2">
    <name type="scientific">Paramecium sonneborni</name>
    <dbReference type="NCBI Taxonomy" id="65129"/>
    <lineage>
        <taxon>Eukaryota</taxon>
        <taxon>Sar</taxon>
        <taxon>Alveolata</taxon>
        <taxon>Ciliophora</taxon>
        <taxon>Intramacronucleata</taxon>
        <taxon>Oligohymenophorea</taxon>
        <taxon>Peniculida</taxon>
        <taxon>Parameciidae</taxon>
        <taxon>Paramecium</taxon>
    </lineage>
</organism>
<reference evidence="1" key="1">
    <citation type="submission" date="2021-01" db="EMBL/GenBank/DDBJ databases">
        <authorList>
            <consortium name="Genoscope - CEA"/>
            <person name="William W."/>
        </authorList>
    </citation>
    <scope>NUCLEOTIDE SEQUENCE</scope>
</reference>
<keyword evidence="2" id="KW-1185">Reference proteome</keyword>
<dbReference type="EMBL" id="CAJJDN010000144">
    <property type="protein sequence ID" value="CAD8123321.1"/>
    <property type="molecule type" value="Genomic_DNA"/>
</dbReference>
<sequence length="118" mass="14293">MMISPFGWVNFIILIQQVCKQQQKIHLDPQFYQIVINQDIVLQVLIYQVTKVNLLIIQVKQEQVENLQMWYMMLNNVLNQVHLIYILTMFAVLDDNQIMLLIDYKYRKVDQQHIQQQE</sequence>
<evidence type="ECO:0000313" key="1">
    <source>
        <dbReference type="EMBL" id="CAD8123321.1"/>
    </source>
</evidence>
<proteinExistence type="predicted"/>
<comment type="caution">
    <text evidence="1">The sequence shown here is derived from an EMBL/GenBank/DDBJ whole genome shotgun (WGS) entry which is preliminary data.</text>
</comment>
<dbReference type="AlphaFoldDB" id="A0A8S1R5I1"/>
<name>A0A8S1R5I1_9CILI</name>
<dbReference type="Proteomes" id="UP000692954">
    <property type="component" value="Unassembled WGS sequence"/>
</dbReference>
<accession>A0A8S1R5I1</accession>
<gene>
    <name evidence="1" type="ORF">PSON_ATCC_30995.1.T1440031</name>
</gene>
<evidence type="ECO:0000313" key="2">
    <source>
        <dbReference type="Proteomes" id="UP000692954"/>
    </source>
</evidence>